<proteinExistence type="predicted"/>
<evidence type="ECO:0000313" key="1">
    <source>
        <dbReference type="EMBL" id="MEL1245947.1"/>
    </source>
</evidence>
<name>A0ABU9I2B0_9FLAO</name>
<dbReference type="PROSITE" id="PS51257">
    <property type="entry name" value="PROKAR_LIPOPROTEIN"/>
    <property type="match status" value="1"/>
</dbReference>
<dbReference type="RefSeq" id="WP_341698244.1">
    <property type="nucleotide sequence ID" value="NZ_JBBYHR010000010.1"/>
</dbReference>
<dbReference type="EMBL" id="JBBYHR010000010">
    <property type="protein sequence ID" value="MEL1245947.1"/>
    <property type="molecule type" value="Genomic_DNA"/>
</dbReference>
<reference evidence="1 2" key="1">
    <citation type="submission" date="2024-04" db="EMBL/GenBank/DDBJ databases">
        <title>Flavobacterium sp. DGU11 16S ribosomal RNA gene Genome sequencing and assembly.</title>
        <authorList>
            <person name="Park S."/>
        </authorList>
    </citation>
    <scope>NUCLEOTIDE SEQUENCE [LARGE SCALE GENOMIC DNA]</scope>
    <source>
        <strain evidence="1 2">DGU11</strain>
    </source>
</reference>
<protein>
    <recommendedName>
        <fullName evidence="3">Outer membrane protein beta-barrel domain-containing protein</fullName>
    </recommendedName>
</protein>
<sequence length="279" mass="30950">MKKYISTIKSISAIAFTGLWIACPNDTFAQNSEISASIGGISSSLNYKYQTKDGENINIGIEYAYYFSENIGIAIGAEYQRVNASSYIRKIDGSYNTADYEQEPFEFRYTMNEFSEQQKINFLNIPVAFVYRTGETGIYARVGAKVGLPVSGSFSSRYLLSTSGFYPQYNAELSDPLFMGFGDFGKVSASGNSVQLKPSYIASFELGIKESIGKNNFYAGFYLDYGLNNIAGDQSHPVEYVVKEDGAGFKYNSILNSPNIDSVKTLAFGVKLRYSFLNF</sequence>
<organism evidence="1 2">
    <name type="scientific">Flavobacterium arundinis</name>
    <dbReference type="NCBI Taxonomy" id="3139143"/>
    <lineage>
        <taxon>Bacteria</taxon>
        <taxon>Pseudomonadati</taxon>
        <taxon>Bacteroidota</taxon>
        <taxon>Flavobacteriia</taxon>
        <taxon>Flavobacteriales</taxon>
        <taxon>Flavobacteriaceae</taxon>
        <taxon>Flavobacterium</taxon>
    </lineage>
</organism>
<gene>
    <name evidence="1" type="ORF">AAEO56_16865</name>
</gene>
<dbReference type="Proteomes" id="UP001464555">
    <property type="component" value="Unassembled WGS sequence"/>
</dbReference>
<evidence type="ECO:0008006" key="3">
    <source>
        <dbReference type="Google" id="ProtNLM"/>
    </source>
</evidence>
<evidence type="ECO:0000313" key="2">
    <source>
        <dbReference type="Proteomes" id="UP001464555"/>
    </source>
</evidence>
<comment type="caution">
    <text evidence="1">The sequence shown here is derived from an EMBL/GenBank/DDBJ whole genome shotgun (WGS) entry which is preliminary data.</text>
</comment>
<accession>A0ABU9I2B0</accession>
<keyword evidence="2" id="KW-1185">Reference proteome</keyword>